<name>A0ABM8GJ79_9MICO</name>
<evidence type="ECO:0000313" key="2">
    <source>
        <dbReference type="EMBL" id="BDZ48226.1"/>
    </source>
</evidence>
<dbReference type="Proteomes" id="UP001321486">
    <property type="component" value="Chromosome"/>
</dbReference>
<dbReference type="Pfam" id="PF00496">
    <property type="entry name" value="SBP_bac_5"/>
    <property type="match status" value="1"/>
</dbReference>
<evidence type="ECO:0000259" key="1">
    <source>
        <dbReference type="Pfam" id="PF00496"/>
    </source>
</evidence>
<sequence>MQQAGQTGMLLPNQESLLNPAIPDKGLITQNDKTALSYFAKAGYTMKNGKLVDKTGAPLTVSITTANGYSDWLRAVQAITKEWAKVGITVKTKQPQPAAYQLALRNGDFQLAMGSVGGTGSVYQDFANNLSSEFYTPIGKQAANNFGRYKSAKVDAILDRFKTTTNPQDQMELGYQLQQIYYDELPSIGLYYGGSWGLFSTQKFTGWPSAKDPYTSPKTYVSTSLLILTHLKKKEAAK</sequence>
<dbReference type="PANTHER" id="PTHR30290">
    <property type="entry name" value="PERIPLASMIC BINDING COMPONENT OF ABC TRANSPORTER"/>
    <property type="match status" value="1"/>
</dbReference>
<proteinExistence type="predicted"/>
<dbReference type="EMBL" id="AP027732">
    <property type="protein sequence ID" value="BDZ48226.1"/>
    <property type="molecule type" value="Genomic_DNA"/>
</dbReference>
<protein>
    <recommendedName>
        <fullName evidence="1">Solute-binding protein family 5 domain-containing protein</fullName>
    </recommendedName>
</protein>
<dbReference type="SUPFAM" id="SSF53850">
    <property type="entry name" value="Periplasmic binding protein-like II"/>
    <property type="match status" value="1"/>
</dbReference>
<dbReference type="InterPro" id="IPR000914">
    <property type="entry name" value="SBP_5_dom"/>
</dbReference>
<keyword evidence="3" id="KW-1185">Reference proteome</keyword>
<dbReference type="InterPro" id="IPR039424">
    <property type="entry name" value="SBP_5"/>
</dbReference>
<dbReference type="Gene3D" id="3.40.190.10">
    <property type="entry name" value="Periplasmic binding protein-like II"/>
    <property type="match status" value="1"/>
</dbReference>
<organism evidence="2 3">
    <name type="scientific">Frondihabitans sucicola</name>
    <dbReference type="NCBI Taxonomy" id="1268041"/>
    <lineage>
        <taxon>Bacteria</taxon>
        <taxon>Bacillati</taxon>
        <taxon>Actinomycetota</taxon>
        <taxon>Actinomycetes</taxon>
        <taxon>Micrococcales</taxon>
        <taxon>Microbacteriaceae</taxon>
        <taxon>Frondihabitans</taxon>
    </lineage>
</organism>
<feature type="domain" description="Solute-binding protein family 5" evidence="1">
    <location>
        <begin position="23"/>
        <end position="132"/>
    </location>
</feature>
<gene>
    <name evidence="2" type="ORF">GCM10025867_04670</name>
</gene>
<reference evidence="3" key="1">
    <citation type="journal article" date="2019" name="Int. J. Syst. Evol. Microbiol.">
        <title>The Global Catalogue of Microorganisms (GCM) 10K type strain sequencing project: providing services to taxonomists for standard genome sequencing and annotation.</title>
        <authorList>
            <consortium name="The Broad Institute Genomics Platform"/>
            <consortium name="The Broad Institute Genome Sequencing Center for Infectious Disease"/>
            <person name="Wu L."/>
            <person name="Ma J."/>
        </authorList>
    </citation>
    <scope>NUCLEOTIDE SEQUENCE [LARGE SCALE GENOMIC DNA]</scope>
    <source>
        <strain evidence="3">NBRC 108728</strain>
    </source>
</reference>
<evidence type="ECO:0000313" key="3">
    <source>
        <dbReference type="Proteomes" id="UP001321486"/>
    </source>
</evidence>
<dbReference type="Gene3D" id="3.10.105.10">
    <property type="entry name" value="Dipeptide-binding Protein, Domain 3"/>
    <property type="match status" value="1"/>
</dbReference>
<accession>A0ABM8GJ79</accession>